<dbReference type="Pfam" id="PF00440">
    <property type="entry name" value="TetR_N"/>
    <property type="match status" value="1"/>
</dbReference>
<dbReference type="InterPro" id="IPR009057">
    <property type="entry name" value="Homeodomain-like_sf"/>
</dbReference>
<keyword evidence="3" id="KW-0804">Transcription</keyword>
<name>A0A7R7HX77_9ACTN</name>
<dbReference type="EMBL" id="AP023355">
    <property type="protein sequence ID" value="BCJ35902.1"/>
    <property type="molecule type" value="Genomic_DNA"/>
</dbReference>
<keyword evidence="7" id="KW-1185">Reference proteome</keyword>
<keyword evidence="1" id="KW-0805">Transcription regulation</keyword>
<dbReference type="Pfam" id="PF17754">
    <property type="entry name" value="TetR_C_14"/>
    <property type="match status" value="1"/>
</dbReference>
<accession>A0A7R7HX77</accession>
<dbReference type="SUPFAM" id="SSF46689">
    <property type="entry name" value="Homeodomain-like"/>
    <property type="match status" value="1"/>
</dbReference>
<dbReference type="GO" id="GO:0003700">
    <property type="term" value="F:DNA-binding transcription factor activity"/>
    <property type="evidence" value="ECO:0007669"/>
    <property type="project" value="TreeGrafter"/>
</dbReference>
<keyword evidence="2 4" id="KW-0238">DNA-binding</keyword>
<dbReference type="Proteomes" id="UP000611640">
    <property type="component" value="Chromosome"/>
</dbReference>
<proteinExistence type="predicted"/>
<evidence type="ECO:0000313" key="7">
    <source>
        <dbReference type="Proteomes" id="UP000611640"/>
    </source>
</evidence>
<dbReference type="InterPro" id="IPR050109">
    <property type="entry name" value="HTH-type_TetR-like_transc_reg"/>
</dbReference>
<dbReference type="Gene3D" id="1.10.10.60">
    <property type="entry name" value="Homeodomain-like"/>
    <property type="match status" value="1"/>
</dbReference>
<dbReference type="KEGG" id="atl:Athai_34050"/>
<evidence type="ECO:0000256" key="3">
    <source>
        <dbReference type="ARBA" id="ARBA00023163"/>
    </source>
</evidence>
<dbReference type="Gene3D" id="1.10.357.10">
    <property type="entry name" value="Tetracycline Repressor, domain 2"/>
    <property type="match status" value="1"/>
</dbReference>
<evidence type="ECO:0000256" key="2">
    <source>
        <dbReference type="ARBA" id="ARBA00023125"/>
    </source>
</evidence>
<evidence type="ECO:0000259" key="5">
    <source>
        <dbReference type="PROSITE" id="PS50977"/>
    </source>
</evidence>
<dbReference type="GO" id="GO:0000976">
    <property type="term" value="F:transcription cis-regulatory region binding"/>
    <property type="evidence" value="ECO:0007669"/>
    <property type="project" value="TreeGrafter"/>
</dbReference>
<dbReference type="PANTHER" id="PTHR30055">
    <property type="entry name" value="HTH-TYPE TRANSCRIPTIONAL REGULATOR RUTR"/>
    <property type="match status" value="1"/>
</dbReference>
<gene>
    <name evidence="6" type="ORF">Athai_34050</name>
</gene>
<evidence type="ECO:0000256" key="4">
    <source>
        <dbReference type="PROSITE-ProRule" id="PRU00335"/>
    </source>
</evidence>
<evidence type="ECO:0000313" key="6">
    <source>
        <dbReference type="EMBL" id="BCJ35902.1"/>
    </source>
</evidence>
<sequence length="226" mass="24517">MPSKKSCAARKNCYREYVAVDPSGLRARKKEQTRIALSWATIRLAVERGLANVRVEDIAAEVGVSPRTFNNYFASKGEAIADRELERFRQFAAALRERPAGEPLWPAITAAVLDRYALADETGDSAGVDETARRRWVEGVRLMIAEPSVQRDLAVAYAAAEQQLAAAVAARTGTDVDRDMFPRLVAGAVGVALGTARQQWLRDQSVPIADLLRDALAQVAGGLAVP</sequence>
<dbReference type="PANTHER" id="PTHR30055:SF238">
    <property type="entry name" value="MYCOFACTOCIN BIOSYNTHESIS TRANSCRIPTIONAL REGULATOR MFTR-RELATED"/>
    <property type="match status" value="1"/>
</dbReference>
<dbReference type="PROSITE" id="PS50977">
    <property type="entry name" value="HTH_TETR_2"/>
    <property type="match status" value="1"/>
</dbReference>
<protein>
    <submittedName>
        <fullName evidence="6">TetR family transcriptional regulator</fullName>
    </submittedName>
</protein>
<dbReference type="InterPro" id="IPR041347">
    <property type="entry name" value="MftR_C"/>
</dbReference>
<dbReference type="InterPro" id="IPR001647">
    <property type="entry name" value="HTH_TetR"/>
</dbReference>
<dbReference type="AlphaFoldDB" id="A0A7R7HX77"/>
<feature type="DNA-binding region" description="H-T-H motif" evidence="4">
    <location>
        <begin position="54"/>
        <end position="73"/>
    </location>
</feature>
<evidence type="ECO:0000256" key="1">
    <source>
        <dbReference type="ARBA" id="ARBA00023015"/>
    </source>
</evidence>
<organism evidence="6 7">
    <name type="scientific">Actinocatenispora thailandica</name>
    <dbReference type="NCBI Taxonomy" id="227318"/>
    <lineage>
        <taxon>Bacteria</taxon>
        <taxon>Bacillati</taxon>
        <taxon>Actinomycetota</taxon>
        <taxon>Actinomycetes</taxon>
        <taxon>Micromonosporales</taxon>
        <taxon>Micromonosporaceae</taxon>
        <taxon>Actinocatenispora</taxon>
    </lineage>
</organism>
<reference evidence="6 7" key="1">
    <citation type="submission" date="2020-08" db="EMBL/GenBank/DDBJ databases">
        <title>Whole genome shotgun sequence of Actinocatenispora thailandica NBRC 105041.</title>
        <authorList>
            <person name="Komaki H."/>
            <person name="Tamura T."/>
        </authorList>
    </citation>
    <scope>NUCLEOTIDE SEQUENCE [LARGE SCALE GENOMIC DNA]</scope>
    <source>
        <strain evidence="6 7">NBRC 105041</strain>
    </source>
</reference>
<feature type="domain" description="HTH tetR-type" evidence="5">
    <location>
        <begin position="31"/>
        <end position="91"/>
    </location>
</feature>